<reference evidence="2 3" key="1">
    <citation type="journal article" date="2019" name="ISME J.">
        <title>Insights into ecological role of a new deltaproteobacterial order Candidatus Acidulodesulfobacterales by metagenomics and metatranscriptomics.</title>
        <authorList>
            <person name="Tan S."/>
            <person name="Liu J."/>
            <person name="Fang Y."/>
            <person name="Hedlund B.P."/>
            <person name="Lian Z.H."/>
            <person name="Huang L.Y."/>
            <person name="Li J.T."/>
            <person name="Huang L.N."/>
            <person name="Li W.J."/>
            <person name="Jiang H.C."/>
            <person name="Dong H.L."/>
            <person name="Shu W.S."/>
        </authorList>
    </citation>
    <scope>NUCLEOTIDE SEQUENCE [LARGE SCALE GENOMIC DNA]</scope>
    <source>
        <strain evidence="2">AP1</strain>
    </source>
</reference>
<protein>
    <submittedName>
        <fullName evidence="2">Uncharacterized protein</fullName>
    </submittedName>
</protein>
<accession>A0A519BLN9</accession>
<name>A0A519BLN9_9DELT</name>
<comment type="caution">
    <text evidence="2">The sequence shown here is derived from an EMBL/GenBank/DDBJ whole genome shotgun (WGS) entry which is preliminary data.</text>
</comment>
<keyword evidence="1" id="KW-0472">Membrane</keyword>
<dbReference type="AlphaFoldDB" id="A0A519BLN9"/>
<evidence type="ECO:0000256" key="1">
    <source>
        <dbReference type="SAM" id="Phobius"/>
    </source>
</evidence>
<sequence length="85" mass="10219">MKTAAKFDFWVYSNFPDLLAIVEIFQIFLVKKFPILRKFFDYMDDRPDLDAIIPKEKRRRIERAAVNNLLRIFKKVVTKKAIKII</sequence>
<feature type="transmembrane region" description="Helical" evidence="1">
    <location>
        <begin position="12"/>
        <end position="30"/>
    </location>
</feature>
<evidence type="ECO:0000313" key="2">
    <source>
        <dbReference type="EMBL" id="RZD18192.1"/>
    </source>
</evidence>
<keyword evidence="1" id="KW-1133">Transmembrane helix</keyword>
<evidence type="ECO:0000313" key="3">
    <source>
        <dbReference type="Proteomes" id="UP000319296"/>
    </source>
</evidence>
<proteinExistence type="predicted"/>
<dbReference type="Proteomes" id="UP000319296">
    <property type="component" value="Unassembled WGS sequence"/>
</dbReference>
<dbReference type="EMBL" id="SGBB01000012">
    <property type="protein sequence ID" value="RZD18192.1"/>
    <property type="molecule type" value="Genomic_DNA"/>
</dbReference>
<keyword evidence="1" id="KW-0812">Transmembrane</keyword>
<organism evidence="2 3">
    <name type="scientific">Candidatus Acididesulfobacter diazotrophicus</name>
    <dbReference type="NCBI Taxonomy" id="2597226"/>
    <lineage>
        <taxon>Bacteria</taxon>
        <taxon>Deltaproteobacteria</taxon>
        <taxon>Candidatus Acidulodesulfobacterales</taxon>
        <taxon>Candidatus Acididesulfobacter</taxon>
    </lineage>
</organism>
<gene>
    <name evidence="2" type="ORF">EVG15_06960</name>
</gene>